<evidence type="ECO:0000313" key="2">
    <source>
        <dbReference type="EMBL" id="KAJ3185574.1"/>
    </source>
</evidence>
<evidence type="ECO:0000256" key="1">
    <source>
        <dbReference type="SAM" id="MobiDB-lite"/>
    </source>
</evidence>
<dbReference type="AlphaFoldDB" id="A0AAD5TS66"/>
<feature type="region of interest" description="Disordered" evidence="1">
    <location>
        <begin position="100"/>
        <end position="120"/>
    </location>
</feature>
<dbReference type="Gene3D" id="3.40.50.300">
    <property type="entry name" value="P-loop containing nucleotide triphosphate hydrolases"/>
    <property type="match status" value="1"/>
</dbReference>
<gene>
    <name evidence="2" type="ORF">HDU87_000197</name>
</gene>
<dbReference type="EMBL" id="JADGJQ010000001">
    <property type="protein sequence ID" value="KAJ3185574.1"/>
    <property type="molecule type" value="Genomic_DNA"/>
</dbReference>
<dbReference type="InterPro" id="IPR027417">
    <property type="entry name" value="P-loop_NTPase"/>
</dbReference>
<protein>
    <submittedName>
        <fullName evidence="2">Uncharacterized protein</fullName>
    </submittedName>
</protein>
<dbReference type="Proteomes" id="UP001212152">
    <property type="component" value="Unassembled WGS sequence"/>
</dbReference>
<name>A0AAD5TS66_9FUNG</name>
<evidence type="ECO:0000313" key="3">
    <source>
        <dbReference type="Proteomes" id="UP001212152"/>
    </source>
</evidence>
<reference evidence="2" key="1">
    <citation type="submission" date="2020-05" db="EMBL/GenBank/DDBJ databases">
        <title>Phylogenomic resolution of chytrid fungi.</title>
        <authorList>
            <person name="Stajich J.E."/>
            <person name="Amses K."/>
            <person name="Simmons R."/>
            <person name="Seto K."/>
            <person name="Myers J."/>
            <person name="Bonds A."/>
            <person name="Quandt C.A."/>
            <person name="Barry K."/>
            <person name="Liu P."/>
            <person name="Grigoriev I."/>
            <person name="Longcore J.E."/>
            <person name="James T.Y."/>
        </authorList>
    </citation>
    <scope>NUCLEOTIDE SEQUENCE</scope>
    <source>
        <strain evidence="2">JEL0379</strain>
    </source>
</reference>
<accession>A0AAD5TS66</accession>
<sequence length="248" mass="26830">MRVFGASYGSSSTRQYMMPMPTLYILVYAAINGTINPATVFTSRALLNAIPQPSGVPLARYQFLLAQETRVDEAPIVLPESKSDDATVLTSAECTWEATAAVKPKPPPANSEKHAATPAPPPPAFALADLNLAVPRGSLVAVHIACRSLCHFRLGLRQHPVGDAFVEPKIPAAVDAACLHHDLELMPHGRALRAGKSVIVDNTNPDPDTRKKYVDISAKVQAVRGNGRILNRCMWHTAYQALCQHNNI</sequence>
<keyword evidence="3" id="KW-1185">Reference proteome</keyword>
<comment type="caution">
    <text evidence="2">The sequence shown here is derived from an EMBL/GenBank/DDBJ whole genome shotgun (WGS) entry which is preliminary data.</text>
</comment>
<organism evidence="2 3">
    <name type="scientific">Geranomyces variabilis</name>
    <dbReference type="NCBI Taxonomy" id="109894"/>
    <lineage>
        <taxon>Eukaryota</taxon>
        <taxon>Fungi</taxon>
        <taxon>Fungi incertae sedis</taxon>
        <taxon>Chytridiomycota</taxon>
        <taxon>Chytridiomycota incertae sedis</taxon>
        <taxon>Chytridiomycetes</taxon>
        <taxon>Spizellomycetales</taxon>
        <taxon>Powellomycetaceae</taxon>
        <taxon>Geranomyces</taxon>
    </lineage>
</organism>
<proteinExistence type="predicted"/>